<dbReference type="SUPFAM" id="SSF53850">
    <property type="entry name" value="Periplasmic binding protein-like II"/>
    <property type="match status" value="1"/>
</dbReference>
<dbReference type="InterPro" id="IPR006311">
    <property type="entry name" value="TAT_signal"/>
</dbReference>
<organism evidence="6 7">
    <name type="scientific">Dactylosporangium aurantiacum</name>
    <dbReference type="NCBI Taxonomy" id="35754"/>
    <lineage>
        <taxon>Bacteria</taxon>
        <taxon>Bacillati</taxon>
        <taxon>Actinomycetota</taxon>
        <taxon>Actinomycetes</taxon>
        <taxon>Micromonosporales</taxon>
        <taxon>Micromonosporaceae</taxon>
        <taxon>Dactylosporangium</taxon>
    </lineage>
</organism>
<dbReference type="InterPro" id="IPR050962">
    <property type="entry name" value="Phosphate-bind_PstS"/>
</dbReference>
<comment type="similarity">
    <text evidence="1">Belongs to the PstS family.</text>
</comment>
<keyword evidence="3" id="KW-1133">Transmembrane helix</keyword>
<feature type="domain" description="PBP" evidence="5">
    <location>
        <begin position="30"/>
        <end position="350"/>
    </location>
</feature>
<evidence type="ECO:0000256" key="3">
    <source>
        <dbReference type="SAM" id="Phobius"/>
    </source>
</evidence>
<name>A0A9Q9I9N2_9ACTN</name>
<dbReference type="PANTHER" id="PTHR42996:SF1">
    <property type="entry name" value="PHOSPHATE-BINDING PROTEIN PSTS"/>
    <property type="match status" value="1"/>
</dbReference>
<dbReference type="Proteomes" id="UP001058003">
    <property type="component" value="Chromosome"/>
</dbReference>
<evidence type="ECO:0000313" key="7">
    <source>
        <dbReference type="Proteomes" id="UP001058003"/>
    </source>
</evidence>
<proteinExistence type="inferred from homology"/>
<feature type="compositionally biased region" description="Gly residues" evidence="2">
    <location>
        <begin position="429"/>
        <end position="464"/>
    </location>
</feature>
<dbReference type="EMBL" id="CP073767">
    <property type="protein sequence ID" value="UWZ52409.1"/>
    <property type="molecule type" value="Genomic_DNA"/>
</dbReference>
<feature type="compositionally biased region" description="Low complexity" evidence="2">
    <location>
        <begin position="465"/>
        <end position="480"/>
    </location>
</feature>
<sequence>MQTPATAGRRTAVVAVLALVLSLVAPAGPAAAAGHARITGTGSSWSANAITQWVADVRKQNLQVDFTATGSATGRKDFAAVANDFAVSDIGFRGKDPTTGQRDDAQGRAFAYLPIVAGGTSFVYQVRVGGQLVRNLRLSGLTLAKIFLGQITDWSDAQITADNNGRKLPSLPIIVVVHSEGSGSTAQFTSYLARQYPDLWRTYSGSSEFTEYFPATPRSGSRKPVVSVNGSDSVINTVTAGSSNGAIGYDEYSYALGAGYPVVELENQAGYFTKPTDFNVAVALRAAEINLDRSDPLTYLLQKLDKVYVNPDKRTYAMSSYSYMILPVGNDAKMNSEKRQTLLDFMSYSICTGQASMGVAGYSPLPLNLVQAGFEQLKKLKDIDPAVTFSAQPVTTCNNPTFIASDPSRNRLAEIAPNPPECAKRGNGPCTGNGSPTGSGGSGGTGSGSGGGTGSGGTTGGTTGGTAANPSASGAATAGAQIDPDTGEVVSGGAGGGAGGDVNAVGVPNDLAAFRTGKHMKVLGPAAALLVLFVVFGPALFGRWLRRRREES</sequence>
<keyword evidence="3" id="KW-0812">Transmembrane</keyword>
<dbReference type="Pfam" id="PF12849">
    <property type="entry name" value="PBP_like_2"/>
    <property type="match status" value="1"/>
</dbReference>
<gene>
    <name evidence="6" type="ORF">Daura_38015</name>
</gene>
<keyword evidence="3" id="KW-0472">Membrane</keyword>
<dbReference type="PANTHER" id="PTHR42996">
    <property type="entry name" value="PHOSPHATE-BINDING PROTEIN PSTS"/>
    <property type="match status" value="1"/>
</dbReference>
<dbReference type="Gene3D" id="3.40.190.10">
    <property type="entry name" value="Periplasmic binding protein-like II"/>
    <property type="match status" value="2"/>
</dbReference>
<evidence type="ECO:0000256" key="1">
    <source>
        <dbReference type="ARBA" id="ARBA00008725"/>
    </source>
</evidence>
<dbReference type="RefSeq" id="WP_033357085.1">
    <property type="nucleotide sequence ID" value="NZ_CP073767.1"/>
</dbReference>
<protein>
    <submittedName>
        <fullName evidence="6">Substrate-binding domain-containing protein</fullName>
    </submittedName>
</protein>
<keyword evidence="7" id="KW-1185">Reference proteome</keyword>
<evidence type="ECO:0000313" key="6">
    <source>
        <dbReference type="EMBL" id="UWZ52409.1"/>
    </source>
</evidence>
<dbReference type="PROSITE" id="PS51318">
    <property type="entry name" value="TAT"/>
    <property type="match status" value="1"/>
</dbReference>
<accession>A0A9Q9I9N2</accession>
<feature type="chain" id="PRO_5040373463" evidence="4">
    <location>
        <begin position="33"/>
        <end position="552"/>
    </location>
</feature>
<evidence type="ECO:0000259" key="5">
    <source>
        <dbReference type="Pfam" id="PF12849"/>
    </source>
</evidence>
<feature type="signal peptide" evidence="4">
    <location>
        <begin position="1"/>
        <end position="32"/>
    </location>
</feature>
<reference evidence="6" key="1">
    <citation type="submission" date="2021-04" db="EMBL/GenBank/DDBJ databases">
        <title>Dactylosporangium aurantiacum NRRL B-8018 full assembly.</title>
        <authorList>
            <person name="Hartkoorn R.C."/>
            <person name="Beaudoing E."/>
            <person name="Hot D."/>
        </authorList>
    </citation>
    <scope>NUCLEOTIDE SEQUENCE</scope>
    <source>
        <strain evidence="6">NRRL B-8018</strain>
    </source>
</reference>
<keyword evidence="4" id="KW-0732">Signal</keyword>
<evidence type="ECO:0000256" key="2">
    <source>
        <dbReference type="SAM" id="MobiDB-lite"/>
    </source>
</evidence>
<evidence type="ECO:0000256" key="4">
    <source>
        <dbReference type="SAM" id="SignalP"/>
    </source>
</evidence>
<dbReference type="KEGG" id="daur:Daura_38015"/>
<feature type="region of interest" description="Disordered" evidence="2">
    <location>
        <begin position="400"/>
        <end position="495"/>
    </location>
</feature>
<dbReference type="AlphaFoldDB" id="A0A9Q9I9N2"/>
<feature type="transmembrane region" description="Helical" evidence="3">
    <location>
        <begin position="522"/>
        <end position="545"/>
    </location>
</feature>
<dbReference type="InterPro" id="IPR024370">
    <property type="entry name" value="PBP_domain"/>
</dbReference>